<dbReference type="CDD" id="cd08953">
    <property type="entry name" value="KR_2_SDR_x"/>
    <property type="match status" value="1"/>
</dbReference>
<dbReference type="InterPro" id="IPR049490">
    <property type="entry name" value="C883_1060-like_KR_N"/>
</dbReference>
<dbReference type="PROSITE" id="PS52004">
    <property type="entry name" value="KS3_2"/>
    <property type="match status" value="2"/>
</dbReference>
<feature type="domain" description="Ketosynthase family 3 (KS3)" evidence="11">
    <location>
        <begin position="27"/>
        <end position="453"/>
    </location>
</feature>
<evidence type="ECO:0000256" key="9">
    <source>
        <dbReference type="PROSITE-ProRule" id="PRU01363"/>
    </source>
</evidence>
<evidence type="ECO:0000256" key="10">
    <source>
        <dbReference type="SAM" id="MobiDB-lite"/>
    </source>
</evidence>
<evidence type="ECO:0000256" key="5">
    <source>
        <dbReference type="ARBA" id="ARBA00022490"/>
    </source>
</evidence>
<dbReference type="Gene3D" id="3.10.129.110">
    <property type="entry name" value="Polyketide synthase dehydratase"/>
    <property type="match status" value="1"/>
</dbReference>
<dbReference type="Pfam" id="PF21089">
    <property type="entry name" value="PKS_DH_N"/>
    <property type="match status" value="1"/>
</dbReference>
<dbReference type="SMART" id="SM00825">
    <property type="entry name" value="PKS_KS"/>
    <property type="match status" value="2"/>
</dbReference>
<dbReference type="OrthoDB" id="9765680at2"/>
<dbReference type="Gene3D" id="3.30.70.3290">
    <property type="match status" value="2"/>
</dbReference>
<feature type="active site" description="Proton donor; for dehydratase activity" evidence="9">
    <location>
        <position position="2603"/>
    </location>
</feature>
<evidence type="ECO:0000256" key="7">
    <source>
        <dbReference type="ARBA" id="ARBA00022679"/>
    </source>
</evidence>
<dbReference type="GO" id="GO:0006633">
    <property type="term" value="P:fatty acid biosynthetic process"/>
    <property type="evidence" value="ECO:0007669"/>
    <property type="project" value="InterPro"/>
</dbReference>
<dbReference type="InterPro" id="IPR049552">
    <property type="entry name" value="PKS_DH_N"/>
</dbReference>
<dbReference type="InterPro" id="IPR016039">
    <property type="entry name" value="Thiolase-like"/>
</dbReference>
<accession>B8I8J7</accession>
<dbReference type="Gene3D" id="1.10.1240.100">
    <property type="match status" value="1"/>
</dbReference>
<dbReference type="Pfam" id="PF14765">
    <property type="entry name" value="PS-DH"/>
    <property type="match status" value="1"/>
</dbReference>
<dbReference type="EMBL" id="CP001348">
    <property type="protein sequence ID" value="ACL75230.1"/>
    <property type="molecule type" value="Genomic_DNA"/>
</dbReference>
<dbReference type="GO" id="GO:0071770">
    <property type="term" value="P:DIM/DIP cell wall layer assembly"/>
    <property type="evidence" value="ECO:0007669"/>
    <property type="project" value="TreeGrafter"/>
</dbReference>
<dbReference type="Pfam" id="PF00550">
    <property type="entry name" value="PP-binding"/>
    <property type="match status" value="2"/>
</dbReference>
<dbReference type="FunFam" id="3.40.47.10:FF:000019">
    <property type="entry name" value="Polyketide synthase type I"/>
    <property type="match status" value="1"/>
</dbReference>
<evidence type="ECO:0000256" key="6">
    <source>
        <dbReference type="ARBA" id="ARBA00022553"/>
    </source>
</evidence>
<evidence type="ECO:0000256" key="3">
    <source>
        <dbReference type="ARBA" id="ARBA00004789"/>
    </source>
</evidence>
<feature type="domain" description="PKS/mFAS DH" evidence="12">
    <location>
        <begin position="2406"/>
        <end position="2689"/>
    </location>
</feature>
<dbReference type="GO" id="GO:0005737">
    <property type="term" value="C:cytoplasm"/>
    <property type="evidence" value="ECO:0007669"/>
    <property type="project" value="UniProtKB-SubCell"/>
</dbReference>
<keyword evidence="7" id="KW-0808">Transferase</keyword>
<dbReference type="InterPro" id="IPR037257">
    <property type="entry name" value="T2SS_E_N_sf"/>
</dbReference>
<dbReference type="CDD" id="cd00833">
    <property type="entry name" value="PKS"/>
    <property type="match status" value="2"/>
</dbReference>
<dbReference type="STRING" id="394503.Ccel_0858"/>
<comment type="pathway">
    <text evidence="3">Antibiotic biosynthesis; bacillaene biosynthesis.</text>
</comment>
<evidence type="ECO:0000259" key="11">
    <source>
        <dbReference type="PROSITE" id="PS52004"/>
    </source>
</evidence>
<sequence>MRDVKKNNMKNTEKKSNRRKSADIGNLGDVAIIGMACRFPGANDNEQYWYNIKNGVDCITEVPPGRWERDDFYSTNPDEPDKSISKWCGLIDNMDRFDNRFFNISPREANNMDPNQRTLMEEAWHCIEDSGVPLNSLQSKKTSVFVGSTGIECYQSLDTPGVSVEGYTGPGIYQFMLANRISYFWDLTGESKVVDAACASSSTALHEARCSILEGRSDYALVAGLHMHLSSYKYLLWTKNRMLSADGRCKTFDQAADGLVAGEGVAVLLLQPLEQAIKDKNHIYGVIKGSSINHGGKASSVSAPKVEAQSAVILDTYKDAGFSPETVTYIEAHGTGTSLGDPIEVEALTQAFKKYTSEKGYCKIGSSKTNIGHLMSASGIAGICKVLLMFKHKQIPPTLNVKIVNPIIDFDNSPFMLANSLTEWERKDKDIPLRAGSSSFGYGGVNVHILMEEYTETSPVIDKRNLEESHMFTLSAKSLKSLETHIGEWKRFLESENFGEYAINDICVTLLNGRGSFPFRTGKCIKSLQDLKEFINNVSSDSFYKKTEQPWCLRIGDLSAEEGRKILWVLNKYEFFNRCIEITVEKLKEIIVDKDIYNNFYGDWKSDYENIYLFIINYAYAKAVNRLGFTPSFITGQGNGVWVSLALSGIMSVEDILEIFLNQKSLADVSTARPNIPFGDFINERIIEPYLFDENYIRFLIDGAMMSFGVTKKVTVEDSRLGILLLKNEAVTPQQLEDALKGQKTSEGLLGEILVKKGYCPQYRIDRALRQQQILRGKVNEVLAHYVDKARLLNESQFTFKKFMSEWDKVIKKVSGHDIFKMLHDEKLLEVNGERDSKDKLLLLIVLTSSIRKLNEKWNFTDNKIFEEERFYELLDLISDEVMSKENIVELLTKADPNYGAIACKLNSFQGKMNARNRYKFIKQCNRNINEIADIECWIKALSETEMNVLDDEIRYLELGELGQTVSGEKGLTLNLDKCENPEEALKETMMSLWLNGFDTDWQKIYPEGTYKKVALPCYSFEREKFGIARKFIRHEEAQAKGIKSVTAGPATSRITVRLDSKLYFKYIWKNSEIAEKAGISELGSILLFDRNGELASLLGVNANKEGKEPCVLVMPGAEFSEQKGNIFTINPEKPDDYKKLLQTLKARQMLPKNIIYKWARTGVGFDQADMCSCLKDGIYSVLHLTKALAEQKDMNKVLLLFVHSPAGKGGHPLYSGMGAFFKTLRLENPGFVYKSVEMEQDNKDDVAQRLINELTLGTVGALEVRYEGKQRLVKAMEEISGQITDGKIAIKEGGVYLITGGAGGLGLIMAERLAQRAKIKLVLTGRSDLKQDKLLKLKELEALGSEILYIKADISMKDHAQRLIDEVKANFGKIDGVIHSAGIYKSGFVIKKTPEEMETVFAPKIFGAAFIDEVTKDEDMDFFIMFSSISAVAGDLGLSDYAYGNGFMDDFAELRETMRTKGMRKGRTLSINWPLWEYGGMQISKEESQRFFDRTGLNMLPTRQGLEFFDSVTSMTNILQCLVAYGDREKVKKFIEASFRDTRNSGKGQAVSMDPKVLLEKTEEFLKKIIADEIDLPVDQVDSDVSFEEYGIDSILIHNFNFKIEKHIGPTSKTLLFEYKYLKDLTEYFVKNHAAELTKLFIRKEDQDENTEEYSDEVIQAYEEETLKVKENISIEQDIAIIGISGRYPLADDLDEFWENLRNGRDCVTEVPPSRWDASEYYDPDQDNAKYGKMYSKWGGFINDPEFFDALFFKISPKEAVGMDPQERLILQSVWSSIEDAGYTGASIKEYVKNKDGRDVGVFMGATTNAYRLIAMDEWYKGNRVVPTANPWAIANRISFIFDFHGPSIPVDTACSSSLTAIHLACESLQKGDCSMAIAGGVNLHLHPSEYVLRSQLKMLSPTGRCHSFGAGADGYVPGEGVGSILLKPLNAAVEDHDHIYAVIKGTSINHGGRANGFTVPNPNAQGDLILKALRNANIDARSISLVEAHGTGTSLGDPVEISGLAKAYREYTKDNGYCAISSAKSNIGHLESASGIAGVTKLVLQFKHKKLVPSLHCEELNPNIYFDTTPFYVQRQLSDWEQPKTIINGEEKTFPRRAAISSFGAGGTNVHLILEEYQMPVAKTCEEEPELIVLSAKNDERLAEYAKNILNKLKKESATSLGSEMKAGTTSHIKDEILQMVSGILDIDCDEIDPLEEMVGYGFEPVSLTALAEVINNRFECDISSDIFKEYPSVYSISEYISRYSRDYNIGLYTDENSKESDISLKDMAYTLQVGREPMEERLAMVVSSVGELEEKLSAYCAGKSIESTYTGRVKTGKAAKLLKAKAKEQEESIKGLLIGRQLHELAQLWVGGIDINWNRLYISSTPNRVSMPTYPFTKERYWLTDMEKDGDNVLTGTLSSSLHPMIDVNVSTLEEQCFKKTLSGREHFIEDHVIEGNVILPGSAYIEMAIVAGNLSTNLGKVSKIINTVWERPLIIGKRPEELFISLYPTDNNVEYSIWSGDPAGDRFIHAGGMVSYDYEQQAKEIEVINIDSVRNRCTEHKKGEELYENLDKAGFNYQDGFKTIKNIWGNDKEALSRIILHQKLSADFNMYNLHPSILDGAFQSITGIADDDVLNSGTVYLPFALGEVEIMGQLDKECYAYAVLTKAEKNSNVKKFDIKILNSIGQTVVRIKDLSLRKYHKTASLNNEDEILLDIFRKLESGELEPDEVDRMIGNIYKECV</sequence>
<feature type="compositionally biased region" description="Basic and acidic residues" evidence="10">
    <location>
        <begin position="1"/>
        <end position="15"/>
    </location>
</feature>
<dbReference type="InterPro" id="IPR036291">
    <property type="entry name" value="NAD(P)-bd_dom_sf"/>
</dbReference>
<dbReference type="GO" id="GO:0004315">
    <property type="term" value="F:3-oxoacyl-[acyl-carrier-protein] synthase activity"/>
    <property type="evidence" value="ECO:0007669"/>
    <property type="project" value="InterPro"/>
</dbReference>
<dbReference type="Gene3D" id="1.10.1200.10">
    <property type="entry name" value="ACP-like"/>
    <property type="match status" value="2"/>
</dbReference>
<dbReference type="PANTHER" id="PTHR43775">
    <property type="entry name" value="FATTY ACID SYNTHASE"/>
    <property type="match status" value="1"/>
</dbReference>
<feature type="region of interest" description="N-terminal hotdog fold" evidence="9">
    <location>
        <begin position="2406"/>
        <end position="2525"/>
    </location>
</feature>
<evidence type="ECO:0000256" key="8">
    <source>
        <dbReference type="ARBA" id="ARBA00022737"/>
    </source>
</evidence>
<keyword evidence="6" id="KW-0597">Phosphoprotein</keyword>
<dbReference type="SMART" id="SM00826">
    <property type="entry name" value="PKS_DH"/>
    <property type="match status" value="1"/>
</dbReference>
<comment type="function">
    <text evidence="1">Involved in some intermediate steps for the synthesis of the antibiotic polyketide bacillaene which is involved in secondary metabolism.</text>
</comment>
<dbReference type="InterPro" id="IPR032821">
    <property type="entry name" value="PKS_assoc"/>
</dbReference>
<dbReference type="Pfam" id="PF21394">
    <property type="entry name" value="Beta-ketacyl_N"/>
    <property type="match status" value="1"/>
</dbReference>
<dbReference type="Pfam" id="PF16197">
    <property type="entry name" value="KAsynt_C_assoc"/>
    <property type="match status" value="1"/>
</dbReference>
<dbReference type="PANTHER" id="PTHR43775:SF37">
    <property type="entry name" value="SI:DKEY-61P9.11"/>
    <property type="match status" value="1"/>
</dbReference>
<evidence type="ECO:0000256" key="1">
    <source>
        <dbReference type="ARBA" id="ARBA00003299"/>
    </source>
</evidence>
<dbReference type="Gene3D" id="3.40.50.720">
    <property type="entry name" value="NAD(P)-binding Rossmann-like Domain"/>
    <property type="match status" value="1"/>
</dbReference>
<dbReference type="InterPro" id="IPR020841">
    <property type="entry name" value="PKS_Beta-ketoAc_synthase_dom"/>
</dbReference>
<dbReference type="Proteomes" id="UP000001349">
    <property type="component" value="Chromosome"/>
</dbReference>
<name>B8I8J7_RUMCH</name>
<dbReference type="InterPro" id="IPR054514">
    <property type="entry name" value="RhiE-like_linker"/>
</dbReference>
<dbReference type="SUPFAM" id="SSF53901">
    <property type="entry name" value="Thiolase-like"/>
    <property type="match status" value="2"/>
</dbReference>
<evidence type="ECO:0000256" key="4">
    <source>
        <dbReference type="ARBA" id="ARBA00022450"/>
    </source>
</evidence>
<feature type="active site" description="Proton acceptor; for dehydratase activity" evidence="9">
    <location>
        <position position="2435"/>
    </location>
</feature>
<dbReference type="Pfam" id="PF08659">
    <property type="entry name" value="KR"/>
    <property type="match status" value="1"/>
</dbReference>
<dbReference type="Pfam" id="PF22336">
    <property type="entry name" value="RhiE-like_linker"/>
    <property type="match status" value="1"/>
</dbReference>
<dbReference type="SMART" id="SM00822">
    <property type="entry name" value="PKS_KR"/>
    <property type="match status" value="1"/>
</dbReference>
<feature type="domain" description="Ketosynthase family 3 (KS3)" evidence="11">
    <location>
        <begin position="1677"/>
        <end position="2118"/>
    </location>
</feature>
<dbReference type="InterPro" id="IPR020807">
    <property type="entry name" value="PKS_DH"/>
</dbReference>
<dbReference type="InterPro" id="IPR049900">
    <property type="entry name" value="PKS_mFAS_DH"/>
</dbReference>
<reference evidence="13 14" key="1">
    <citation type="submission" date="2009-01" db="EMBL/GenBank/DDBJ databases">
        <title>Complete sequence of Clostridium cellulolyticum H10.</title>
        <authorList>
            <consortium name="US DOE Joint Genome Institute"/>
            <person name="Lucas S."/>
            <person name="Copeland A."/>
            <person name="Lapidus A."/>
            <person name="Glavina del Rio T."/>
            <person name="Dalin E."/>
            <person name="Tice H."/>
            <person name="Bruce D."/>
            <person name="Goodwin L."/>
            <person name="Pitluck S."/>
            <person name="Chertkov O."/>
            <person name="Saunders E."/>
            <person name="Brettin T."/>
            <person name="Detter J.C."/>
            <person name="Han C."/>
            <person name="Larimer F."/>
            <person name="Land M."/>
            <person name="Hauser L."/>
            <person name="Kyrpides N."/>
            <person name="Ivanova N."/>
            <person name="Zhou J."/>
            <person name="Richardson P."/>
        </authorList>
    </citation>
    <scope>NUCLEOTIDE SEQUENCE [LARGE SCALE GENOMIC DNA]</scope>
    <source>
        <strain evidence="14">ATCC 35319 / DSM 5812 / JCM 6584 / H10</strain>
    </source>
</reference>
<dbReference type="GO" id="GO:0004312">
    <property type="term" value="F:fatty acid synthase activity"/>
    <property type="evidence" value="ECO:0007669"/>
    <property type="project" value="TreeGrafter"/>
</dbReference>
<dbReference type="SUPFAM" id="SSF51735">
    <property type="entry name" value="NAD(P)-binding Rossmann-fold domains"/>
    <property type="match status" value="2"/>
</dbReference>
<feature type="region of interest" description="Disordered" evidence="10">
    <location>
        <begin position="1"/>
        <end position="22"/>
    </location>
</feature>
<evidence type="ECO:0000313" key="14">
    <source>
        <dbReference type="Proteomes" id="UP000001349"/>
    </source>
</evidence>
<keyword evidence="4" id="KW-0596">Phosphopantetheine</keyword>
<dbReference type="Gene3D" id="3.40.47.10">
    <property type="match status" value="2"/>
</dbReference>
<dbReference type="InterPro" id="IPR049551">
    <property type="entry name" value="PKS_DH_C"/>
</dbReference>
<dbReference type="Pfam" id="PF02801">
    <property type="entry name" value="Ketoacyl-synt_C"/>
    <property type="match status" value="2"/>
</dbReference>
<keyword evidence="5" id="KW-0963">Cytoplasm</keyword>
<dbReference type="SUPFAM" id="SSF160246">
    <property type="entry name" value="EspE N-terminal domain-like"/>
    <property type="match status" value="1"/>
</dbReference>
<evidence type="ECO:0000256" key="2">
    <source>
        <dbReference type="ARBA" id="ARBA00004496"/>
    </source>
</evidence>
<dbReference type="InterPro" id="IPR042104">
    <property type="entry name" value="PKS_dehydratase_sf"/>
</dbReference>
<keyword evidence="8" id="KW-0677">Repeat</keyword>
<dbReference type="InterPro" id="IPR036736">
    <property type="entry name" value="ACP-like_sf"/>
</dbReference>
<protein>
    <submittedName>
        <fullName evidence="13">Beta-ketoacyl synthase</fullName>
    </submittedName>
</protein>
<dbReference type="HOGENOM" id="CLU_000022_58_3_9"/>
<dbReference type="PROSITE" id="PS00606">
    <property type="entry name" value="KS3_1"/>
    <property type="match status" value="2"/>
</dbReference>
<dbReference type="Pfam" id="PF22621">
    <property type="entry name" value="CurL-like_PKS_C"/>
    <property type="match status" value="1"/>
</dbReference>
<dbReference type="InterPro" id="IPR050091">
    <property type="entry name" value="PKS_NRPS_Biosynth_Enz"/>
</dbReference>
<dbReference type="InterPro" id="IPR009081">
    <property type="entry name" value="PP-bd_ACP"/>
</dbReference>
<keyword evidence="14" id="KW-1185">Reference proteome</keyword>
<dbReference type="InterPro" id="IPR057326">
    <property type="entry name" value="KR_dom"/>
</dbReference>
<organism evidence="13 14">
    <name type="scientific">Ruminiclostridium cellulolyticum (strain ATCC 35319 / DSM 5812 / JCM 6584 / H10)</name>
    <name type="common">Clostridium cellulolyticum</name>
    <dbReference type="NCBI Taxonomy" id="394503"/>
    <lineage>
        <taxon>Bacteria</taxon>
        <taxon>Bacillati</taxon>
        <taxon>Bacillota</taxon>
        <taxon>Clostridia</taxon>
        <taxon>Eubacteriales</taxon>
        <taxon>Oscillospiraceae</taxon>
        <taxon>Ruminiclostridium</taxon>
    </lineage>
</organism>
<dbReference type="InterPro" id="IPR018201">
    <property type="entry name" value="Ketoacyl_synth_AS"/>
</dbReference>
<dbReference type="InterPro" id="IPR013968">
    <property type="entry name" value="PKS_KR"/>
</dbReference>
<dbReference type="InterPro" id="IPR014030">
    <property type="entry name" value="Ketoacyl_synth_N"/>
</dbReference>
<dbReference type="KEGG" id="cce:Ccel_0858"/>
<evidence type="ECO:0000313" key="13">
    <source>
        <dbReference type="EMBL" id="ACL75230.1"/>
    </source>
</evidence>
<gene>
    <name evidence="13" type="ordered locus">Ccel_0858</name>
</gene>
<feature type="region of interest" description="C-terminal hotdog fold" evidence="9">
    <location>
        <begin position="2542"/>
        <end position="2689"/>
    </location>
</feature>
<evidence type="ECO:0000259" key="12">
    <source>
        <dbReference type="PROSITE" id="PS52019"/>
    </source>
</evidence>
<comment type="subcellular location">
    <subcellularLocation>
        <location evidence="2">Cytoplasm</location>
    </subcellularLocation>
</comment>
<dbReference type="SUPFAM" id="SSF47336">
    <property type="entry name" value="ACP-like"/>
    <property type="match status" value="2"/>
</dbReference>
<dbReference type="eggNOG" id="COG3321">
    <property type="taxonomic scope" value="Bacteria"/>
</dbReference>
<dbReference type="InterPro" id="IPR014031">
    <property type="entry name" value="Ketoacyl_synth_C"/>
</dbReference>
<dbReference type="RefSeq" id="WP_015924390.1">
    <property type="nucleotide sequence ID" value="NC_011898.1"/>
</dbReference>
<dbReference type="Pfam" id="PF00109">
    <property type="entry name" value="ketoacyl-synt"/>
    <property type="match status" value="2"/>
</dbReference>
<dbReference type="PROSITE" id="PS52019">
    <property type="entry name" value="PKS_MFAS_DH"/>
    <property type="match status" value="1"/>
</dbReference>
<proteinExistence type="predicted"/>
<dbReference type="GO" id="GO:0005886">
    <property type="term" value="C:plasma membrane"/>
    <property type="evidence" value="ECO:0007669"/>
    <property type="project" value="TreeGrafter"/>
</dbReference>